<dbReference type="InterPro" id="IPR005814">
    <property type="entry name" value="Aminotrans_3"/>
</dbReference>
<proteinExistence type="inferred from homology"/>
<dbReference type="GO" id="GO:0005829">
    <property type="term" value="C:cytosol"/>
    <property type="evidence" value="ECO:0007669"/>
    <property type="project" value="TreeGrafter"/>
</dbReference>
<dbReference type="GO" id="GO:0008483">
    <property type="term" value="F:transaminase activity"/>
    <property type="evidence" value="ECO:0007669"/>
    <property type="project" value="UniProtKB-KW"/>
</dbReference>
<dbReference type="EMBL" id="CP034457">
    <property type="protein sequence ID" value="QBM87422.1"/>
    <property type="molecule type" value="Genomic_DNA"/>
</dbReference>
<keyword evidence="2 3" id="KW-0663">Pyridoxal phosphate</keyword>
<comment type="similarity">
    <text evidence="1 3">Belongs to the class-III pyridoxal-phosphate-dependent aminotransferase family.</text>
</comment>
<dbReference type="AlphaFoldDB" id="A0A4P6XJE9"/>
<keyword evidence="4" id="KW-0808">Transferase</keyword>
<evidence type="ECO:0000313" key="4">
    <source>
        <dbReference type="EMBL" id="QBM87422.1"/>
    </source>
</evidence>
<dbReference type="GO" id="GO:0030170">
    <property type="term" value="F:pyridoxal phosphate binding"/>
    <property type="evidence" value="ECO:0007669"/>
    <property type="project" value="InterPro"/>
</dbReference>
<dbReference type="InterPro" id="IPR015421">
    <property type="entry name" value="PyrdxlP-dep_Trfase_major"/>
</dbReference>
<dbReference type="InterPro" id="IPR015422">
    <property type="entry name" value="PyrdxlP-dep_Trfase_small"/>
</dbReference>
<sequence>MTVKSNSLLFSSKVDTHAPMVVGGKGNVIYVEDALTQKKKEIFDAMGGAAVVSLGHCDDEIAAEMAAAAKECSYSYCASMTNHYAEKLAQFIIDKSPPGAFASALFTCSGSELNENGIKTVRQYFMEKGEPERTVFISRKQSYHGYTTGCLALSESLRKGDFRAVCMPDSQFPKVSPCYAYRGMSEGESMQDYCDRLLKEIEDTVLEAGSSKVAAILCETLSGSTLGTAPAVPGYLAGIRKICDKYGIVMWLDEVMCGTGRSSATGGLHCWESYPDFSGPDLQLIGKTLGGGFVTIAGLLVSPKIHNAFVEGSNYIPGGQTYHQHAFNCRVALAVQEKVERLNLRQNSYEKGEMLGKLLAERAAETQIIGDVRGLGGFWSVELVKDKSTKEPFDMQVGVGAKVSAACLANGMTSMGLGGTVDGTKGDHVSVAPTFTLTEKDVFFIADTLIKSVKDVEVQLKADGLL</sequence>
<evidence type="ECO:0000313" key="5">
    <source>
        <dbReference type="Proteomes" id="UP000292447"/>
    </source>
</evidence>
<name>A0A4P6XJE9_9ASCO</name>
<dbReference type="STRING" id="2163413.A0A4P6XJE9"/>
<evidence type="ECO:0000256" key="1">
    <source>
        <dbReference type="ARBA" id="ARBA00008954"/>
    </source>
</evidence>
<evidence type="ECO:0000256" key="3">
    <source>
        <dbReference type="RuleBase" id="RU003560"/>
    </source>
</evidence>
<reference evidence="5" key="1">
    <citation type="submission" date="2019-03" db="EMBL/GenBank/DDBJ databases">
        <title>Snf2 controls pulcherriminic acid biosynthesis and connects pigmentation and antifungal activity of the yeast Metschnikowia pulcherrima.</title>
        <authorList>
            <person name="Gore-Lloyd D."/>
            <person name="Sumann I."/>
            <person name="Brachmann A.O."/>
            <person name="Schneeberger K."/>
            <person name="Ortiz-Merino R.A."/>
            <person name="Moreno-Beltran M."/>
            <person name="Schlaefli M."/>
            <person name="Kirner P."/>
            <person name="Santos Kron A."/>
            <person name="Wolfe K.H."/>
            <person name="Piel J."/>
            <person name="Ahrens C.H."/>
            <person name="Henk D."/>
            <person name="Freimoser F.M."/>
        </authorList>
    </citation>
    <scope>NUCLEOTIDE SEQUENCE [LARGE SCALE GENOMIC DNA]</scope>
    <source>
        <strain evidence="5">APC 1.2</strain>
    </source>
</reference>
<evidence type="ECO:0000256" key="2">
    <source>
        <dbReference type="ARBA" id="ARBA00022898"/>
    </source>
</evidence>
<dbReference type="PANTHER" id="PTHR43094:SF1">
    <property type="entry name" value="AMINOTRANSFERASE CLASS-III"/>
    <property type="match status" value="1"/>
</dbReference>
<protein>
    <submittedName>
        <fullName evidence="4">Adenosylmethionine-8-amino-7-oxononanoate aminotransferase</fullName>
    </submittedName>
</protein>
<dbReference type="InterPro" id="IPR015424">
    <property type="entry name" value="PyrdxlP-dep_Trfase"/>
</dbReference>
<organism evidence="4 5">
    <name type="scientific">Metschnikowia aff. pulcherrima</name>
    <dbReference type="NCBI Taxonomy" id="2163413"/>
    <lineage>
        <taxon>Eukaryota</taxon>
        <taxon>Fungi</taxon>
        <taxon>Dikarya</taxon>
        <taxon>Ascomycota</taxon>
        <taxon>Saccharomycotina</taxon>
        <taxon>Pichiomycetes</taxon>
        <taxon>Metschnikowiaceae</taxon>
        <taxon>Metschnikowia</taxon>
    </lineage>
</organism>
<keyword evidence="4" id="KW-0032">Aminotransferase</keyword>
<dbReference type="Gene3D" id="3.40.640.10">
    <property type="entry name" value="Type I PLP-dependent aspartate aminotransferase-like (Major domain)"/>
    <property type="match status" value="1"/>
</dbReference>
<gene>
    <name evidence="4" type="primary">MPUL0B06240</name>
    <name evidence="4" type="ORF">METSCH_B06240</name>
</gene>
<dbReference type="Pfam" id="PF00202">
    <property type="entry name" value="Aminotran_3"/>
    <property type="match status" value="1"/>
</dbReference>
<accession>A0A4P6XJE9</accession>
<dbReference type="PANTHER" id="PTHR43094">
    <property type="entry name" value="AMINOTRANSFERASE"/>
    <property type="match status" value="1"/>
</dbReference>
<dbReference type="Gene3D" id="3.90.1150.10">
    <property type="entry name" value="Aspartate Aminotransferase, domain 1"/>
    <property type="match status" value="1"/>
</dbReference>
<dbReference type="Proteomes" id="UP000292447">
    <property type="component" value="Chromosome II"/>
</dbReference>
<dbReference type="SUPFAM" id="SSF53383">
    <property type="entry name" value="PLP-dependent transferases"/>
    <property type="match status" value="1"/>
</dbReference>
<keyword evidence="5" id="KW-1185">Reference proteome</keyword>